<gene>
    <name evidence="1" type="ORF">FGO68_gene5070</name>
</gene>
<dbReference type="Proteomes" id="UP000785679">
    <property type="component" value="Unassembled WGS sequence"/>
</dbReference>
<organism evidence="1 2">
    <name type="scientific">Halteria grandinella</name>
    <dbReference type="NCBI Taxonomy" id="5974"/>
    <lineage>
        <taxon>Eukaryota</taxon>
        <taxon>Sar</taxon>
        <taxon>Alveolata</taxon>
        <taxon>Ciliophora</taxon>
        <taxon>Intramacronucleata</taxon>
        <taxon>Spirotrichea</taxon>
        <taxon>Stichotrichia</taxon>
        <taxon>Sporadotrichida</taxon>
        <taxon>Halteriidae</taxon>
        <taxon>Halteria</taxon>
    </lineage>
</organism>
<keyword evidence="2" id="KW-1185">Reference proteome</keyword>
<dbReference type="AlphaFoldDB" id="A0A8J8NBR5"/>
<evidence type="ECO:0000313" key="1">
    <source>
        <dbReference type="EMBL" id="TNV71982.1"/>
    </source>
</evidence>
<accession>A0A8J8NBR5</accession>
<reference evidence="1" key="1">
    <citation type="submission" date="2019-06" db="EMBL/GenBank/DDBJ databases">
        <authorList>
            <person name="Zheng W."/>
        </authorList>
    </citation>
    <scope>NUCLEOTIDE SEQUENCE</scope>
    <source>
        <strain evidence="1">QDHG01</strain>
    </source>
</reference>
<sequence>MSIIIYSIQKSSSTLIYNNTCEQTGSLQETARMCGVLYQRVIASLSIGLTYSALNSQMSTSLWAMDFHSQIPQIH</sequence>
<comment type="caution">
    <text evidence="1">The sequence shown here is derived from an EMBL/GenBank/DDBJ whole genome shotgun (WGS) entry which is preliminary data.</text>
</comment>
<protein>
    <submittedName>
        <fullName evidence="1">Uncharacterized protein</fullName>
    </submittedName>
</protein>
<evidence type="ECO:0000313" key="2">
    <source>
        <dbReference type="Proteomes" id="UP000785679"/>
    </source>
</evidence>
<name>A0A8J8NBR5_HALGN</name>
<proteinExistence type="predicted"/>
<dbReference type="EMBL" id="RRYP01025171">
    <property type="protein sequence ID" value="TNV71982.1"/>
    <property type="molecule type" value="Genomic_DNA"/>
</dbReference>